<keyword evidence="2" id="KW-1185">Reference proteome</keyword>
<proteinExistence type="predicted"/>
<organism evidence="1 2">
    <name type="scientific">Vermiconidia calcicola</name>
    <dbReference type="NCBI Taxonomy" id="1690605"/>
    <lineage>
        <taxon>Eukaryota</taxon>
        <taxon>Fungi</taxon>
        <taxon>Dikarya</taxon>
        <taxon>Ascomycota</taxon>
        <taxon>Pezizomycotina</taxon>
        <taxon>Dothideomycetes</taxon>
        <taxon>Dothideomycetidae</taxon>
        <taxon>Mycosphaerellales</taxon>
        <taxon>Extremaceae</taxon>
        <taxon>Vermiconidia</taxon>
    </lineage>
</organism>
<dbReference type="Proteomes" id="UP001281147">
    <property type="component" value="Unassembled WGS sequence"/>
</dbReference>
<dbReference type="EMBL" id="JAUTXU010000082">
    <property type="protein sequence ID" value="KAK3710687.1"/>
    <property type="molecule type" value="Genomic_DNA"/>
</dbReference>
<gene>
    <name evidence="1" type="primary">MRD1_2</name>
    <name evidence="1" type="ORF">LTR37_010106</name>
</gene>
<name>A0ACC3N5N4_9PEZI</name>
<reference evidence="1" key="1">
    <citation type="submission" date="2023-07" db="EMBL/GenBank/DDBJ databases">
        <title>Black Yeasts Isolated from many extreme environments.</title>
        <authorList>
            <person name="Coleine C."/>
            <person name="Stajich J.E."/>
            <person name="Selbmann L."/>
        </authorList>
    </citation>
    <scope>NUCLEOTIDE SEQUENCE</scope>
    <source>
        <strain evidence="1">CCFEE 5714</strain>
    </source>
</reference>
<accession>A0ACC3N5N4</accession>
<protein>
    <submittedName>
        <fullName evidence="1">Multiple RNA-binding domain-containing protein 1</fullName>
    </submittedName>
</protein>
<sequence length="841" mass="92532">MASSRIFIKGLPPTFSEPEFKKHFSQKREITDAKIFPNRRIGYVGYRTPEDAQKAVKYFNKTFIRMSRIGVEIARPIQDRSETNGSSAPTARRASSGHGEAGQENTLKRKRPSATEEEQDPKLKEFLEAYKPKSKRKPWENEELGEAASTQTVEGGDANVAVVDAQSDEEYETVPKKTKRAKRESSSTQAQAQAEQGAVELPQQPSEANVEELESVDSAAEAMQTDQPAVSDADWTRSRTSRLLGLLDDDEEEVTAANHDEDATASEVDDSEPEKGTSKDRQATEAESSMPTPPSEIAGDDNATPAVDNEISAVRSSMRLFVRNLPYDVKGADLEIEFAAFGNLEEVHVPLDTKTGAAKGFAYIQFSDADAAEIAMQEKDGQTFQGRLLHILPAKKKRETMLDDFELSKLPLKKQQQIKRRREAASTTFNWNALYMNADAVVSSVADRLGLSKSEVLDPTSSDAAIKQAHAETHIIQETKAYFKQQGVDLDAFKKSQRGDTAILVKNIPYDCSKDELRRLFEEHGELKKFLMPPSATLAIVEFANAAQCKTAFGALAYRKIKSSVLFLEKAPKSLVVAKPEPAQDSGVSNGVAKTSASDLKDSDYAVPDTAGTATLFVRNLNFSTTTPELTETFKPLDGFMSARVKTKTDPKKPGQVLSMGFGFLEFRTSQQAQAALKAMDGYTLDGHKLQIRASHKGADAAEERRKADADKRAAGKRTKVVIKNLPFEATKKDVRALFGAYGQLRSVRVPKKMDRAARGFAFADFTTPKEAESAMDALKDTHLLGRRLVLDFADAEPEDAEAEIEKMQAKVGAQVNKVALQKLTSGGRKKFTTQNEDEEG</sequence>
<evidence type="ECO:0000313" key="2">
    <source>
        <dbReference type="Proteomes" id="UP001281147"/>
    </source>
</evidence>
<comment type="caution">
    <text evidence="1">The sequence shown here is derived from an EMBL/GenBank/DDBJ whole genome shotgun (WGS) entry which is preliminary data.</text>
</comment>
<evidence type="ECO:0000313" key="1">
    <source>
        <dbReference type="EMBL" id="KAK3710687.1"/>
    </source>
</evidence>